<dbReference type="CDD" id="cd09272">
    <property type="entry name" value="RNase_HI_RT_Ty1"/>
    <property type="match status" value="1"/>
</dbReference>
<feature type="compositionally biased region" description="Polar residues" evidence="1">
    <location>
        <begin position="1"/>
        <end position="16"/>
    </location>
</feature>
<evidence type="ECO:0000313" key="2">
    <source>
        <dbReference type="EMBL" id="EJK72543.1"/>
    </source>
</evidence>
<gene>
    <name evidence="2" type="ORF">THAOC_05917</name>
</gene>
<keyword evidence="3" id="KW-1185">Reference proteome</keyword>
<evidence type="ECO:0000313" key="3">
    <source>
        <dbReference type="Proteomes" id="UP000266841"/>
    </source>
</evidence>
<evidence type="ECO:0000256" key="1">
    <source>
        <dbReference type="SAM" id="MobiDB-lite"/>
    </source>
</evidence>
<reference evidence="2 3" key="1">
    <citation type="journal article" date="2012" name="Genome Biol.">
        <title>Genome and low-iron response of an oceanic diatom adapted to chronic iron limitation.</title>
        <authorList>
            <person name="Lommer M."/>
            <person name="Specht M."/>
            <person name="Roy A.S."/>
            <person name="Kraemer L."/>
            <person name="Andreson R."/>
            <person name="Gutowska M.A."/>
            <person name="Wolf J."/>
            <person name="Bergner S.V."/>
            <person name="Schilhabel M.B."/>
            <person name="Klostermeier U.C."/>
            <person name="Beiko R.G."/>
            <person name="Rosenstiel P."/>
            <person name="Hippler M."/>
            <person name="Laroche J."/>
        </authorList>
    </citation>
    <scope>NUCLEOTIDE SEQUENCE [LARGE SCALE GENOMIC DNA]</scope>
    <source>
        <strain evidence="2 3">CCMP1005</strain>
    </source>
</reference>
<evidence type="ECO:0008006" key="4">
    <source>
        <dbReference type="Google" id="ProtNLM"/>
    </source>
</evidence>
<dbReference type="AlphaFoldDB" id="K0T1L8"/>
<dbReference type="OrthoDB" id="125580at2759"/>
<accession>K0T1L8</accession>
<proteinExistence type="predicted"/>
<dbReference type="Proteomes" id="UP000266841">
    <property type="component" value="Unassembled WGS sequence"/>
</dbReference>
<protein>
    <recommendedName>
        <fullName evidence="4">Reverse transcriptase Ty1/copia-type domain-containing protein</fullName>
    </recommendedName>
</protein>
<organism evidence="2 3">
    <name type="scientific">Thalassiosira oceanica</name>
    <name type="common">Marine diatom</name>
    <dbReference type="NCBI Taxonomy" id="159749"/>
    <lineage>
        <taxon>Eukaryota</taxon>
        <taxon>Sar</taxon>
        <taxon>Stramenopiles</taxon>
        <taxon>Ochrophyta</taxon>
        <taxon>Bacillariophyta</taxon>
        <taxon>Coscinodiscophyceae</taxon>
        <taxon>Thalassiosirophycidae</taxon>
        <taxon>Thalassiosirales</taxon>
        <taxon>Thalassiosiraceae</taxon>
        <taxon>Thalassiosira</taxon>
    </lineage>
</organism>
<sequence length="389" mass="42713">MRQSNQRARAVESTSRVAAKSPVECRRGGAKGGVAKSHGALRLEARRVSYGALMRPHFGRSVTVSDRETGDNGFEVEDVMVLGEGITGRVAGGFIGGHGRLAQAALGVEKVCRDCVSGAMSPSEQPTLWGDISYCNTSTKVQDRSLHTRGSPSRFEKYAQPHARMANRVGSRLVKRTPGPHPLRVSPLVRSPHRSNPRRNSSPQPLMRSRDRRSDPELEEFCLSVGERLTGSVGVSSMQSLLSSKTAADPEFHFVRELGRVCCHFGCLGSVEPADFSHWSLLTSIVPPRIVPPPSDAIGSRRKDLNETNMQVSIHEDNAGALILAKTLPPGFTPRSKHYAVKTIWFREQIVRRGIKLCKIDTKEQLGDLFTKGLPLATFVYLRGQLMGW</sequence>
<comment type="caution">
    <text evidence="2">The sequence shown here is derived from an EMBL/GenBank/DDBJ whole genome shotgun (WGS) entry which is preliminary data.</text>
</comment>
<feature type="region of interest" description="Disordered" evidence="1">
    <location>
        <begin position="1"/>
        <end position="36"/>
    </location>
</feature>
<name>K0T1L8_THAOC</name>
<feature type="region of interest" description="Disordered" evidence="1">
    <location>
        <begin position="169"/>
        <end position="215"/>
    </location>
</feature>
<dbReference type="EMBL" id="AGNL01005675">
    <property type="protein sequence ID" value="EJK72543.1"/>
    <property type="molecule type" value="Genomic_DNA"/>
</dbReference>